<protein>
    <recommendedName>
        <fullName evidence="3">CCHC-type domain-containing protein</fullName>
    </recommendedName>
</protein>
<dbReference type="Pfam" id="PF00098">
    <property type="entry name" value="zf-CCHC"/>
    <property type="match status" value="1"/>
</dbReference>
<accession>V9DT81</accession>
<dbReference type="SUPFAM" id="SSF57756">
    <property type="entry name" value="Retrovirus zinc finger-like domains"/>
    <property type="match status" value="1"/>
</dbReference>
<comment type="caution">
    <text evidence="4">The sequence shown here is derived from an EMBL/GenBank/DDBJ whole genome shotgun (WGS) entry which is preliminary data.</text>
</comment>
<evidence type="ECO:0000256" key="1">
    <source>
        <dbReference type="PROSITE-ProRule" id="PRU00047"/>
    </source>
</evidence>
<keyword evidence="1" id="KW-0863">Zinc-finger</keyword>
<organism evidence="4 5">
    <name type="scientific">Phytophthora nicotianae P1569</name>
    <dbReference type="NCBI Taxonomy" id="1317065"/>
    <lineage>
        <taxon>Eukaryota</taxon>
        <taxon>Sar</taxon>
        <taxon>Stramenopiles</taxon>
        <taxon>Oomycota</taxon>
        <taxon>Peronosporomycetes</taxon>
        <taxon>Peronosporales</taxon>
        <taxon>Peronosporaceae</taxon>
        <taxon>Phytophthora</taxon>
    </lineage>
</organism>
<evidence type="ECO:0000256" key="2">
    <source>
        <dbReference type="SAM" id="MobiDB-lite"/>
    </source>
</evidence>
<name>V9DT81_PHYNI</name>
<evidence type="ECO:0000313" key="4">
    <source>
        <dbReference type="EMBL" id="ETI30105.1"/>
    </source>
</evidence>
<evidence type="ECO:0000313" key="5">
    <source>
        <dbReference type="Proteomes" id="UP000018721"/>
    </source>
</evidence>
<dbReference type="GO" id="GO:0003676">
    <property type="term" value="F:nucleic acid binding"/>
    <property type="evidence" value="ECO:0007669"/>
    <property type="project" value="InterPro"/>
</dbReference>
<feature type="compositionally biased region" description="Basic and acidic residues" evidence="2">
    <location>
        <begin position="163"/>
        <end position="175"/>
    </location>
</feature>
<dbReference type="OrthoDB" id="105920at2759"/>
<dbReference type="EMBL" id="ANIZ01004439">
    <property type="protein sequence ID" value="ETI30105.1"/>
    <property type="molecule type" value="Genomic_DNA"/>
</dbReference>
<keyword evidence="5" id="KW-1185">Reference proteome</keyword>
<evidence type="ECO:0000259" key="3">
    <source>
        <dbReference type="PROSITE" id="PS50158"/>
    </source>
</evidence>
<reference evidence="4 5" key="1">
    <citation type="submission" date="2013-11" db="EMBL/GenBank/DDBJ databases">
        <title>The Genome Sequence of Phytophthora parasitica P1569.</title>
        <authorList>
            <consortium name="The Broad Institute Genomics Platform"/>
            <person name="Russ C."/>
            <person name="Tyler B."/>
            <person name="Panabieres F."/>
            <person name="Shan W."/>
            <person name="Tripathy S."/>
            <person name="Grunwald N."/>
            <person name="Machado M."/>
            <person name="Johnson C.S."/>
            <person name="Arredondo F."/>
            <person name="Hong C."/>
            <person name="Coffey M."/>
            <person name="Young S.K."/>
            <person name="Zeng Q."/>
            <person name="Gargeya S."/>
            <person name="Fitzgerald M."/>
            <person name="Abouelleil A."/>
            <person name="Alvarado L."/>
            <person name="Chapman S.B."/>
            <person name="Gainer-Dewar J."/>
            <person name="Goldberg J."/>
            <person name="Griggs A."/>
            <person name="Gujja S."/>
            <person name="Hansen M."/>
            <person name="Howarth C."/>
            <person name="Imamovic A."/>
            <person name="Ireland A."/>
            <person name="Larimer J."/>
            <person name="McCowan C."/>
            <person name="Murphy C."/>
            <person name="Pearson M."/>
            <person name="Poon T.W."/>
            <person name="Priest M."/>
            <person name="Roberts A."/>
            <person name="Saif S."/>
            <person name="Shea T."/>
            <person name="Sykes S."/>
            <person name="Wortman J."/>
            <person name="Nusbaum C."/>
            <person name="Birren B."/>
        </authorList>
    </citation>
    <scope>NUCLEOTIDE SEQUENCE [LARGE SCALE GENOMIC DNA]</scope>
    <source>
        <strain evidence="4 5">P1569</strain>
    </source>
</reference>
<dbReference type="HOGENOM" id="CLU_085561_0_0_1"/>
<dbReference type="InterPro" id="IPR036875">
    <property type="entry name" value="Znf_CCHC_sf"/>
</dbReference>
<dbReference type="AlphaFoldDB" id="V9DT81"/>
<keyword evidence="1" id="KW-0862">Zinc</keyword>
<dbReference type="PROSITE" id="PS50158">
    <property type="entry name" value="ZF_CCHC"/>
    <property type="match status" value="1"/>
</dbReference>
<feature type="compositionally biased region" description="Basic residues" evidence="2">
    <location>
        <begin position="176"/>
        <end position="185"/>
    </location>
</feature>
<gene>
    <name evidence="4" type="ORF">F443_22774</name>
</gene>
<feature type="domain" description="CCHC-type" evidence="3">
    <location>
        <begin position="193"/>
        <end position="206"/>
    </location>
</feature>
<dbReference type="InterPro" id="IPR001878">
    <property type="entry name" value="Znf_CCHC"/>
</dbReference>
<dbReference type="Proteomes" id="UP000018721">
    <property type="component" value="Unassembled WGS sequence"/>
</dbReference>
<feature type="region of interest" description="Disordered" evidence="2">
    <location>
        <begin position="144"/>
        <end position="199"/>
    </location>
</feature>
<dbReference type="GO" id="GO:0008270">
    <property type="term" value="F:zinc ion binding"/>
    <property type="evidence" value="ECO:0007669"/>
    <property type="project" value="UniProtKB-KW"/>
</dbReference>
<keyword evidence="1" id="KW-0479">Metal-binding</keyword>
<sequence length="223" mass="25670">MPKIAQLRAEIDRLNQAMADRTKVPNYLPKFPGKRGEDFREWLFQIENACCINNIPIEDTNARLPGIAGSAMEKPTTDIETYNGEYSALIFRVEGMSVLDQILYYANGLEPRTCSYVKRDNPEILSDAMDLAVKYEVTYFVDESRERHTRQDKRKSSTGQAPSHDKSFKGKEYRGKGRFKPKTNPKRAEGRTCFHCKKPGHIKSNCFLWKKEQENQGNGQPRQ</sequence>
<proteinExistence type="predicted"/>